<reference evidence="1 2" key="1">
    <citation type="submission" date="2019-12" db="EMBL/GenBank/DDBJ databases">
        <title>Novel species isolated from a subtropical stream in China.</title>
        <authorList>
            <person name="Lu H."/>
        </authorList>
    </citation>
    <scope>NUCLEOTIDE SEQUENCE [LARGE SCALE GENOMIC DNA]</scope>
    <source>
        <strain evidence="1 2">DS3</strain>
    </source>
</reference>
<evidence type="ECO:0000313" key="2">
    <source>
        <dbReference type="Proteomes" id="UP000448575"/>
    </source>
</evidence>
<sequence length="281" mass="30988">MNYELFTFPKMPAPQPVTLLQPRRIEGSACSIAAKLGERFGVRAKPQDMGARIIASDDHSVLEYFVATGSVRWAARAGQKGEAEFQPRLPDEKEAVEYATARLREFDLMHGAAAVHSVTDLELCIRKANEKEESVWPIARQVNMRFKEGGLPFFGPGAKIQATVGEGGRVDEMLRFWREVDVAGEARTISPDHLADILMRDESFAQLCPGEASVQFHDCQLGFYALPPREVQGLLVPVFAISGTVSTPALPRYDFMRYVPAVAIAAKGRARVAPLRAVPAY</sequence>
<name>A0A6N9HK21_9BURK</name>
<evidence type="ECO:0000313" key="1">
    <source>
        <dbReference type="EMBL" id="MYN03934.1"/>
    </source>
</evidence>
<proteinExistence type="predicted"/>
<dbReference type="RefSeq" id="WP_161026900.1">
    <property type="nucleotide sequence ID" value="NZ_WWCJ01000012.1"/>
</dbReference>
<comment type="caution">
    <text evidence="1">The sequence shown here is derived from an EMBL/GenBank/DDBJ whole genome shotgun (WGS) entry which is preliminary data.</text>
</comment>
<gene>
    <name evidence="1" type="ORF">GTP41_17710</name>
</gene>
<keyword evidence="2" id="KW-1185">Reference proteome</keyword>
<accession>A0A6N9HK21</accession>
<dbReference type="Proteomes" id="UP000448575">
    <property type="component" value="Unassembled WGS sequence"/>
</dbReference>
<protein>
    <submittedName>
        <fullName evidence="1">Uncharacterized protein</fullName>
    </submittedName>
</protein>
<dbReference type="EMBL" id="WWCJ01000012">
    <property type="protein sequence ID" value="MYN03934.1"/>
    <property type="molecule type" value="Genomic_DNA"/>
</dbReference>
<organism evidence="1 2">
    <name type="scientific">Pseudoduganella guangdongensis</name>
    <dbReference type="NCBI Taxonomy" id="2692179"/>
    <lineage>
        <taxon>Bacteria</taxon>
        <taxon>Pseudomonadati</taxon>
        <taxon>Pseudomonadota</taxon>
        <taxon>Betaproteobacteria</taxon>
        <taxon>Burkholderiales</taxon>
        <taxon>Oxalobacteraceae</taxon>
        <taxon>Telluria group</taxon>
        <taxon>Pseudoduganella</taxon>
    </lineage>
</organism>
<dbReference type="AlphaFoldDB" id="A0A6N9HK21"/>